<dbReference type="SUPFAM" id="SSF111369">
    <property type="entry name" value="HlyD-like secretion proteins"/>
    <property type="match status" value="1"/>
</dbReference>
<dbReference type="Gene3D" id="2.40.50.100">
    <property type="match status" value="1"/>
</dbReference>
<evidence type="ECO:0000256" key="1">
    <source>
        <dbReference type="ARBA" id="ARBA00009477"/>
    </source>
</evidence>
<dbReference type="PANTHER" id="PTHR30469">
    <property type="entry name" value="MULTIDRUG RESISTANCE PROTEIN MDTA"/>
    <property type="match status" value="1"/>
</dbReference>
<dbReference type="RefSeq" id="WP_089410835.1">
    <property type="nucleotide sequence ID" value="NZ_FZQA01000001.1"/>
</dbReference>
<protein>
    <submittedName>
        <fullName evidence="4">Membrane fusion protein, multidrug efflux system</fullName>
    </submittedName>
</protein>
<dbReference type="NCBIfam" id="TIGR01730">
    <property type="entry name" value="RND_mfp"/>
    <property type="match status" value="1"/>
</dbReference>
<gene>
    <name evidence="4" type="ORF">SAMN06297382_0319</name>
</gene>
<organism evidence="4 5">
    <name type="scientific">Amphiplicatus metriothermophilus</name>
    <dbReference type="NCBI Taxonomy" id="1519374"/>
    <lineage>
        <taxon>Bacteria</taxon>
        <taxon>Pseudomonadati</taxon>
        <taxon>Pseudomonadota</taxon>
        <taxon>Alphaproteobacteria</taxon>
        <taxon>Parvularculales</taxon>
        <taxon>Parvularculaceae</taxon>
        <taxon>Amphiplicatus</taxon>
    </lineage>
</organism>
<evidence type="ECO:0000256" key="2">
    <source>
        <dbReference type="SAM" id="Coils"/>
    </source>
</evidence>
<feature type="domain" description="CusB-like beta-barrel" evidence="3">
    <location>
        <begin position="206"/>
        <end position="270"/>
    </location>
</feature>
<evidence type="ECO:0000259" key="3">
    <source>
        <dbReference type="Pfam" id="PF25954"/>
    </source>
</evidence>
<dbReference type="InterPro" id="IPR058792">
    <property type="entry name" value="Beta-barrel_RND_2"/>
</dbReference>
<dbReference type="GO" id="GO:1990281">
    <property type="term" value="C:efflux pump complex"/>
    <property type="evidence" value="ECO:0007669"/>
    <property type="project" value="TreeGrafter"/>
</dbReference>
<feature type="coiled-coil region" evidence="2">
    <location>
        <begin position="104"/>
        <end position="162"/>
    </location>
</feature>
<dbReference type="Pfam" id="PF25954">
    <property type="entry name" value="Beta-barrel_RND_2"/>
    <property type="match status" value="1"/>
</dbReference>
<evidence type="ECO:0000313" key="5">
    <source>
        <dbReference type="Proteomes" id="UP000198346"/>
    </source>
</evidence>
<dbReference type="Gene3D" id="2.40.420.20">
    <property type="match status" value="1"/>
</dbReference>
<dbReference type="OrthoDB" id="9806939at2"/>
<proteinExistence type="inferred from homology"/>
<dbReference type="Gene3D" id="2.40.30.170">
    <property type="match status" value="1"/>
</dbReference>
<sequence length="356" mass="37566">MKLSASVKIALSIVAATILYFSARTLLSDGRADGPSDDAGETAFAVIATPLKPAEWRDKVTVSGRTEALRKVMARAEISGVVEETPTEPGTFVEPGAVLCRLRVDARAAALEEAEAALAKAELDYRAAAQLAEDGYRSQTAVAAAKAALDQARAAREQAALAVERTRIVAPFRGVFERRDVEIGDFMNVGDACGLLIGDTPFLVVGAVSEKDVAKISPGDRGAAKLVTGETVEGAVRFVGKTADPATRTFRVELEVPNPDGVLRDGVTTAFTIFAGRREAHLLPRSALSLNDEGRIGVRVVGPGDIVAFKPVTLLGEAPEGVWVDGLDGEINLIIRGHEYVKEGQKVAVARAEEPA</sequence>
<reference evidence="4 5" key="1">
    <citation type="submission" date="2017-07" db="EMBL/GenBank/DDBJ databases">
        <authorList>
            <person name="Sun Z.S."/>
            <person name="Albrecht U."/>
            <person name="Echele G."/>
            <person name="Lee C.C."/>
        </authorList>
    </citation>
    <scope>NUCLEOTIDE SEQUENCE [LARGE SCALE GENOMIC DNA]</scope>
    <source>
        <strain evidence="4 5">CGMCC 1.12710</strain>
    </source>
</reference>
<evidence type="ECO:0000313" key="4">
    <source>
        <dbReference type="EMBL" id="SNT67826.1"/>
    </source>
</evidence>
<dbReference type="PANTHER" id="PTHR30469:SF29">
    <property type="entry name" value="BLR2860 PROTEIN"/>
    <property type="match status" value="1"/>
</dbReference>
<dbReference type="GO" id="GO:0015562">
    <property type="term" value="F:efflux transmembrane transporter activity"/>
    <property type="evidence" value="ECO:0007669"/>
    <property type="project" value="TreeGrafter"/>
</dbReference>
<dbReference type="EMBL" id="FZQA01000001">
    <property type="protein sequence ID" value="SNT67826.1"/>
    <property type="molecule type" value="Genomic_DNA"/>
</dbReference>
<dbReference type="InterPro" id="IPR006143">
    <property type="entry name" value="RND_pump_MFP"/>
</dbReference>
<dbReference type="Gene3D" id="1.10.287.470">
    <property type="entry name" value="Helix hairpin bin"/>
    <property type="match status" value="1"/>
</dbReference>
<accession>A0A239PJ70</accession>
<dbReference type="AlphaFoldDB" id="A0A239PJ70"/>
<dbReference type="Proteomes" id="UP000198346">
    <property type="component" value="Unassembled WGS sequence"/>
</dbReference>
<comment type="similarity">
    <text evidence="1">Belongs to the membrane fusion protein (MFP) (TC 8.A.1) family.</text>
</comment>
<keyword evidence="5" id="KW-1185">Reference proteome</keyword>
<keyword evidence="2" id="KW-0175">Coiled coil</keyword>
<name>A0A239PJ70_9PROT</name>